<protein>
    <recommendedName>
        <fullName evidence="5">T9SS type A sorting domain-containing protein</fullName>
    </recommendedName>
</protein>
<dbReference type="Pfam" id="PF18962">
    <property type="entry name" value="Por_Secre_tail"/>
    <property type="match status" value="1"/>
</dbReference>
<dbReference type="NCBIfam" id="TIGR04183">
    <property type="entry name" value="Por_Secre_tail"/>
    <property type="match status" value="1"/>
</dbReference>
<sequence length="932" mass="94632">MGGDLYVGGDFLFAYNETNLAAYGLVKFNGSTWSKLFTGGSHFFQTVRALAVSGSDVYFATNTQVVKWDGTSLSNVGPSLNATIRALAVSGGNVYIGGDFTNISGGGVALNYIAKLNGNTWEPLGTGLNRTGGGSQAFSLALVGGDLYVGGLFQRAGGLTSPHIARWNGSSWNAVGTGLDGVVRALTTGSGGQVHAGGDFGRVGDGSVGTCHYSVYNTNPLPAITSFSPGTGPAGTSVTITGTNFTGATAVAFNGTAASFTFNSATSITATVAAGTTSGTISVTTPSGTATSSGSFTVTIPDLMVSSLQTISGSYNNVTVTGTGVATLAGPLTVGGTLTVQPGGQLLTACQPITGPGSFVLDAGATLGVCDATGISSSGATGAVQLSGTRSFSNDASYRYNGTVAQVSGSGLPALVRELVLSNAAGLTLANNLDLRQVLRLNSGLLRLDGHVLTLRSSAAGTAVLVNAGGQVLASSGTCRMERYIDPSLNPGPGYRHFSSPVTGMTVAQLATMGFTPVLNQAYNTTATPGTVMPFPNVFGYEASRLSSSPATGLSDFDKGWYVPAPADLLAQATGYTVNIPASALVTFSGPGFYQGSSQGYSQPASGAQETPWVLTGNPYPSPFDLSAGGATTSVNFDAARYVFESTSQYGGQYRAYVNGIGGNPLLAAGQGFFVRKTTTGNFAALGFNQAGRITDFGTQVPFHRGRADTRPQLQLTLRSNTHADVAHVYAEASATSGLDVAFDAVKPTNPSGLNLSMLAGTELLAIQGLPAFTAGTMLPLSVQVPVAGTVSFSATLANLPAGLTAYLSDAVSGTRQDLSTTPSYSFTATQAGTFTGRFALVFGPSNSLLGVASAKASSLALYPNPAHTTATLNIEATAQARTVQVLDALGRQVKQQQLPARATSALLELSGLSSGVYLVRCGAAMAKLVVE</sequence>
<accession>A0ABP8IRJ5</accession>
<dbReference type="PANTHER" id="PTHR31778">
    <property type="entry name" value="BUD SITE SELECTION PROTEIN RAX2"/>
    <property type="match status" value="1"/>
</dbReference>
<gene>
    <name evidence="3" type="ORF">GCM10023185_42080</name>
</gene>
<dbReference type="InterPro" id="IPR013783">
    <property type="entry name" value="Ig-like_fold"/>
</dbReference>
<name>A0ABP8IRJ5_9BACT</name>
<dbReference type="Proteomes" id="UP001501153">
    <property type="component" value="Unassembled WGS sequence"/>
</dbReference>
<dbReference type="InterPro" id="IPR026444">
    <property type="entry name" value="Secre_tail"/>
</dbReference>
<keyword evidence="4" id="KW-1185">Reference proteome</keyword>
<feature type="domain" description="Secretion system C-terminal sorting" evidence="2">
    <location>
        <begin position="862"/>
        <end position="924"/>
    </location>
</feature>
<dbReference type="RefSeq" id="WP_345238130.1">
    <property type="nucleotide sequence ID" value="NZ_BAABGZ010000080.1"/>
</dbReference>
<evidence type="ECO:0000259" key="2">
    <source>
        <dbReference type="Pfam" id="PF18962"/>
    </source>
</evidence>
<dbReference type="Pfam" id="PF01833">
    <property type="entry name" value="TIG"/>
    <property type="match status" value="1"/>
</dbReference>
<feature type="domain" description="IPT/TIG" evidence="1">
    <location>
        <begin position="222"/>
        <end position="297"/>
    </location>
</feature>
<organism evidence="3 4">
    <name type="scientific">Hymenobacter saemangeumensis</name>
    <dbReference type="NCBI Taxonomy" id="1084522"/>
    <lineage>
        <taxon>Bacteria</taxon>
        <taxon>Pseudomonadati</taxon>
        <taxon>Bacteroidota</taxon>
        <taxon>Cytophagia</taxon>
        <taxon>Cytophagales</taxon>
        <taxon>Hymenobacteraceae</taxon>
        <taxon>Hymenobacter</taxon>
    </lineage>
</organism>
<dbReference type="CDD" id="cd00102">
    <property type="entry name" value="IPT"/>
    <property type="match status" value="1"/>
</dbReference>
<dbReference type="InterPro" id="IPR014756">
    <property type="entry name" value="Ig_E-set"/>
</dbReference>
<evidence type="ECO:0008006" key="5">
    <source>
        <dbReference type="Google" id="ProtNLM"/>
    </source>
</evidence>
<dbReference type="PANTHER" id="PTHR31778:SF2">
    <property type="entry name" value="BUD SITE SELECTION PROTEIN RAX2"/>
    <property type="match status" value="1"/>
</dbReference>
<evidence type="ECO:0000313" key="3">
    <source>
        <dbReference type="EMBL" id="GAA4368909.1"/>
    </source>
</evidence>
<dbReference type="InterPro" id="IPR002909">
    <property type="entry name" value="IPT_dom"/>
</dbReference>
<dbReference type="Gene3D" id="2.60.40.10">
    <property type="entry name" value="Immunoglobulins"/>
    <property type="match status" value="1"/>
</dbReference>
<evidence type="ECO:0000313" key="4">
    <source>
        <dbReference type="Proteomes" id="UP001501153"/>
    </source>
</evidence>
<dbReference type="SUPFAM" id="SSF81296">
    <property type="entry name" value="E set domains"/>
    <property type="match status" value="1"/>
</dbReference>
<comment type="caution">
    <text evidence="3">The sequence shown here is derived from an EMBL/GenBank/DDBJ whole genome shotgun (WGS) entry which is preliminary data.</text>
</comment>
<dbReference type="EMBL" id="BAABGZ010000080">
    <property type="protein sequence ID" value="GAA4368909.1"/>
    <property type="molecule type" value="Genomic_DNA"/>
</dbReference>
<reference evidence="4" key="1">
    <citation type="journal article" date="2019" name="Int. J. Syst. Evol. Microbiol.">
        <title>The Global Catalogue of Microorganisms (GCM) 10K type strain sequencing project: providing services to taxonomists for standard genome sequencing and annotation.</title>
        <authorList>
            <consortium name="The Broad Institute Genomics Platform"/>
            <consortium name="The Broad Institute Genome Sequencing Center for Infectious Disease"/>
            <person name="Wu L."/>
            <person name="Ma J."/>
        </authorList>
    </citation>
    <scope>NUCLEOTIDE SEQUENCE [LARGE SCALE GENOMIC DNA]</scope>
    <source>
        <strain evidence="4">JCM 17923</strain>
    </source>
</reference>
<evidence type="ECO:0000259" key="1">
    <source>
        <dbReference type="Pfam" id="PF01833"/>
    </source>
</evidence>
<proteinExistence type="predicted"/>